<gene>
    <name evidence="1" type="ORF">EZS28_018717</name>
</gene>
<sequence>MEYDELMKDEQPEIPTVDILIVQASNLQHAFAIANKEALTGLKFGPFCQVKGFDTKSSKYQRDYERHIVKCEQRGGKLVKTIKLDQVQKPYVPHIVQNKTFAYLLAYGREKEFKPTQYNITYDLETVEKIVNKSFGKSSKQISELVPLSVASTIKNKAGVRTIYYDLQNGDDFINQWLNHVFNEAVIVQQDNQYRTITGVIDKTMQYNVDVPVIGFNSSKFDFSLIFKNLQCADQQIKSYIGSSGVAKQIVVQYKKLDVKLKFIDILTYYVPITLKEFAKTFNQKIESQKGVFPYEYINTDNYKEILKQQEPFPIEAFNFTLKNTQITQEDYNVYVNDAKQFKTRWEYLQYYNEQDTKIMIEPINKLIEMNRKYNIDMFSFISMAPCSNATKYACTYKDFKVNDNYPVINDTSP</sequence>
<evidence type="ECO:0000313" key="2">
    <source>
        <dbReference type="Proteomes" id="UP000324800"/>
    </source>
</evidence>
<evidence type="ECO:0008006" key="3">
    <source>
        <dbReference type="Google" id="ProtNLM"/>
    </source>
</evidence>
<proteinExistence type="predicted"/>
<dbReference type="OrthoDB" id="414982at2759"/>
<dbReference type="InterPro" id="IPR012337">
    <property type="entry name" value="RNaseH-like_sf"/>
</dbReference>
<comment type="caution">
    <text evidence="1">The sequence shown here is derived from an EMBL/GenBank/DDBJ whole genome shotgun (WGS) entry which is preliminary data.</text>
</comment>
<name>A0A5J4VTK9_9EUKA</name>
<accession>A0A5J4VTK9</accession>
<evidence type="ECO:0000313" key="1">
    <source>
        <dbReference type="EMBL" id="KAA6385755.1"/>
    </source>
</evidence>
<organism evidence="1 2">
    <name type="scientific">Streblomastix strix</name>
    <dbReference type="NCBI Taxonomy" id="222440"/>
    <lineage>
        <taxon>Eukaryota</taxon>
        <taxon>Metamonada</taxon>
        <taxon>Preaxostyla</taxon>
        <taxon>Oxymonadida</taxon>
        <taxon>Streblomastigidae</taxon>
        <taxon>Streblomastix</taxon>
    </lineage>
</organism>
<dbReference type="AlphaFoldDB" id="A0A5J4VTK9"/>
<dbReference type="Proteomes" id="UP000324800">
    <property type="component" value="Unassembled WGS sequence"/>
</dbReference>
<dbReference type="EMBL" id="SNRW01005121">
    <property type="protein sequence ID" value="KAA6385755.1"/>
    <property type="molecule type" value="Genomic_DNA"/>
</dbReference>
<reference evidence="1 2" key="1">
    <citation type="submission" date="2019-03" db="EMBL/GenBank/DDBJ databases">
        <title>Single cell metagenomics reveals metabolic interactions within the superorganism composed of flagellate Streblomastix strix and complex community of Bacteroidetes bacteria on its surface.</title>
        <authorList>
            <person name="Treitli S.C."/>
            <person name="Kolisko M."/>
            <person name="Husnik F."/>
            <person name="Keeling P."/>
            <person name="Hampl V."/>
        </authorList>
    </citation>
    <scope>NUCLEOTIDE SEQUENCE [LARGE SCALE GENOMIC DNA]</scope>
    <source>
        <strain evidence="1">ST1C</strain>
    </source>
</reference>
<dbReference type="SUPFAM" id="SSF53098">
    <property type="entry name" value="Ribonuclease H-like"/>
    <property type="match status" value="1"/>
</dbReference>
<protein>
    <recommendedName>
        <fullName evidence="3">DNA-directed DNA polymerase</fullName>
    </recommendedName>
</protein>